<name>A0A7C9HQS6_9BACT</name>
<feature type="region of interest" description="Disordered" evidence="1">
    <location>
        <begin position="36"/>
        <end position="70"/>
    </location>
</feature>
<protein>
    <submittedName>
        <fullName evidence="2">Uncharacterized protein</fullName>
    </submittedName>
</protein>
<reference evidence="2 3" key="1">
    <citation type="submission" date="2019-09" db="EMBL/GenBank/DDBJ databases">
        <title>Prevotella A2879 sp. nov., isolated from an abscess of a patient.</title>
        <authorList>
            <person name="Buhl M."/>
            <person name="Oberhettinger P."/>
        </authorList>
    </citation>
    <scope>NUCLEOTIDE SEQUENCE [LARGE SCALE GENOMIC DNA]</scope>
    <source>
        <strain evidence="2 3">A2879</strain>
    </source>
</reference>
<keyword evidence="3" id="KW-1185">Reference proteome</keyword>
<organism evidence="2 3">
    <name type="scientific">Prevotella vespertina</name>
    <dbReference type="NCBI Taxonomy" id="2608404"/>
    <lineage>
        <taxon>Bacteria</taxon>
        <taxon>Pseudomonadati</taxon>
        <taxon>Bacteroidota</taxon>
        <taxon>Bacteroidia</taxon>
        <taxon>Bacteroidales</taxon>
        <taxon>Prevotellaceae</taxon>
        <taxon>Prevotella</taxon>
    </lineage>
</organism>
<comment type="caution">
    <text evidence="2">The sequence shown here is derived from an EMBL/GenBank/DDBJ whole genome shotgun (WGS) entry which is preliminary data.</text>
</comment>
<gene>
    <name evidence="2" type="ORF">F0475_07820</name>
</gene>
<dbReference type="EMBL" id="VVIQ01000007">
    <property type="protein sequence ID" value="MUL28207.1"/>
    <property type="molecule type" value="Genomic_DNA"/>
</dbReference>
<evidence type="ECO:0000313" key="3">
    <source>
        <dbReference type="Proteomes" id="UP000482295"/>
    </source>
</evidence>
<proteinExistence type="predicted"/>
<feature type="compositionally biased region" description="Basic and acidic residues" evidence="1">
    <location>
        <begin position="61"/>
        <end position="70"/>
    </location>
</feature>
<evidence type="ECO:0000313" key="2">
    <source>
        <dbReference type="EMBL" id="MUL28207.1"/>
    </source>
</evidence>
<accession>A0A7C9HQS6</accession>
<dbReference type="RefSeq" id="WP_155716164.1">
    <property type="nucleotide sequence ID" value="NZ_VVIQ01000007.1"/>
</dbReference>
<sequence>MLINKRIIKKSYVRPVCGIVKTMVEVALLAGSGNGVSKGNPTHGVDDNLAKPSPFGYVEDNDVKGTKGWN</sequence>
<evidence type="ECO:0000256" key="1">
    <source>
        <dbReference type="SAM" id="MobiDB-lite"/>
    </source>
</evidence>
<dbReference type="Proteomes" id="UP000482295">
    <property type="component" value="Unassembled WGS sequence"/>
</dbReference>
<dbReference type="AlphaFoldDB" id="A0A7C9HQS6"/>